<dbReference type="GO" id="GO:0016787">
    <property type="term" value="F:hydrolase activity"/>
    <property type="evidence" value="ECO:0007669"/>
    <property type="project" value="InterPro"/>
</dbReference>
<evidence type="ECO:0000259" key="1">
    <source>
        <dbReference type="Pfam" id="PF01738"/>
    </source>
</evidence>
<dbReference type="SUPFAM" id="SSF53474">
    <property type="entry name" value="alpha/beta-Hydrolases"/>
    <property type="match status" value="1"/>
</dbReference>
<reference evidence="2" key="1">
    <citation type="submission" date="2014-03" db="EMBL/GenBank/DDBJ databases">
        <authorList>
            <person name="Casaregola S."/>
        </authorList>
    </citation>
    <scope>NUCLEOTIDE SEQUENCE [LARGE SCALE GENOMIC DNA]</scope>
    <source>
        <strain evidence="2">CLIB 918</strain>
    </source>
</reference>
<dbReference type="PANTHER" id="PTHR17630:SF44">
    <property type="entry name" value="PROTEIN AIM2"/>
    <property type="match status" value="1"/>
</dbReference>
<protein>
    <submittedName>
        <fullName evidence="2">Similar to Saccharomyces cerevisiae YAL049C AIM2 Cytoplasmic protein involved in mitochondrial function or organization</fullName>
    </submittedName>
</protein>
<sequence length="251" mass="27863">MASLPPAACCTRGFRHTGESVGKIVDFNGVEAYVTGDEANAKDKILYFFTDVIGHNFINAQLIADQYAEKGYYVIAPNLYGDDPVLLNPPEGFDLFNWISNHDIAVTQPYVDKTVEGVKAKYGQPKFAAAVGFCFGAKYAIRLLSTGIIQSASVFHPSLVEISELEAIKGSLLISAPDDDYIYTTELRHETEATLKELGKNGIKYRQVLYNSIGHGFAIRGDISQPMTKYAKERAFKDTVEWFQLTNDYFA</sequence>
<gene>
    <name evidence="2" type="ORF">BN980_GECA09s01737g</name>
</gene>
<dbReference type="Proteomes" id="UP000242525">
    <property type="component" value="Unassembled WGS sequence"/>
</dbReference>
<comment type="caution">
    <text evidence="2">The sequence shown here is derived from an EMBL/GenBank/DDBJ whole genome shotgun (WGS) entry which is preliminary data.</text>
</comment>
<dbReference type="AlphaFoldDB" id="A0A0J9XCI5"/>
<dbReference type="PANTHER" id="PTHR17630">
    <property type="entry name" value="DIENELACTONE HYDROLASE"/>
    <property type="match status" value="1"/>
</dbReference>
<dbReference type="InterPro" id="IPR029058">
    <property type="entry name" value="AB_hydrolase_fold"/>
</dbReference>
<accession>A0A0J9XCI5</accession>
<proteinExistence type="predicted"/>
<dbReference type="EMBL" id="CCBN010000009">
    <property type="protein sequence ID" value="CDO54952.1"/>
    <property type="molecule type" value="Genomic_DNA"/>
</dbReference>
<dbReference type="Pfam" id="PF01738">
    <property type="entry name" value="DLH"/>
    <property type="match status" value="1"/>
</dbReference>
<dbReference type="STRING" id="1173061.A0A0J9XCI5"/>
<dbReference type="InterPro" id="IPR002925">
    <property type="entry name" value="Dienelactn_hydro"/>
</dbReference>
<dbReference type="Gene3D" id="3.40.50.1820">
    <property type="entry name" value="alpha/beta hydrolase"/>
    <property type="match status" value="1"/>
</dbReference>
<dbReference type="OrthoDB" id="17560at2759"/>
<organism evidence="2 3">
    <name type="scientific">Geotrichum candidum</name>
    <name type="common">Oospora lactis</name>
    <name type="synonym">Dipodascus geotrichum</name>
    <dbReference type="NCBI Taxonomy" id="1173061"/>
    <lineage>
        <taxon>Eukaryota</taxon>
        <taxon>Fungi</taxon>
        <taxon>Dikarya</taxon>
        <taxon>Ascomycota</taxon>
        <taxon>Saccharomycotina</taxon>
        <taxon>Dipodascomycetes</taxon>
        <taxon>Dipodascales</taxon>
        <taxon>Dipodascaceae</taxon>
        <taxon>Geotrichum</taxon>
    </lineage>
</organism>
<feature type="domain" description="Dienelactone hydrolase" evidence="1">
    <location>
        <begin position="31"/>
        <end position="244"/>
    </location>
</feature>
<keyword evidence="3" id="KW-1185">Reference proteome</keyword>
<name>A0A0J9XCI5_GEOCN</name>
<evidence type="ECO:0000313" key="3">
    <source>
        <dbReference type="Proteomes" id="UP000242525"/>
    </source>
</evidence>
<evidence type="ECO:0000313" key="2">
    <source>
        <dbReference type="EMBL" id="CDO54952.1"/>
    </source>
</evidence>